<dbReference type="GO" id="GO:0004519">
    <property type="term" value="F:endonuclease activity"/>
    <property type="evidence" value="ECO:0007669"/>
    <property type="project" value="UniProtKB-KW"/>
</dbReference>
<dbReference type="InterPro" id="IPR044927">
    <property type="entry name" value="Endonuclea_NS_2"/>
</dbReference>
<keyword evidence="3" id="KW-0540">Nuclease</keyword>
<comment type="caution">
    <text evidence="3">The sequence shown here is derived from an EMBL/GenBank/DDBJ whole genome shotgun (WGS) entry which is preliminary data.</text>
</comment>
<proteinExistence type="predicted"/>
<dbReference type="Proteomes" id="UP001309448">
    <property type="component" value="Unassembled WGS sequence"/>
</dbReference>
<protein>
    <submittedName>
        <fullName evidence="3">DNA/RNA non-specific endonuclease</fullName>
    </submittedName>
</protein>
<dbReference type="Pfam" id="PF13930">
    <property type="entry name" value="Endonuclea_NS_2"/>
    <property type="match status" value="1"/>
</dbReference>
<dbReference type="RefSeq" id="WP_327922101.1">
    <property type="nucleotide sequence ID" value="NZ_JARMDB010000047.1"/>
</dbReference>
<keyword evidence="3" id="KW-0378">Hydrolase</keyword>
<evidence type="ECO:0000256" key="1">
    <source>
        <dbReference type="SAM" id="MobiDB-lite"/>
    </source>
</evidence>
<organism evidence="3 4">
    <name type="scientific">Bacillus paramycoides</name>
    <dbReference type="NCBI Taxonomy" id="2026194"/>
    <lineage>
        <taxon>Bacteria</taxon>
        <taxon>Bacillati</taxon>
        <taxon>Bacillota</taxon>
        <taxon>Bacilli</taxon>
        <taxon>Bacillales</taxon>
        <taxon>Bacillaceae</taxon>
        <taxon>Bacillus</taxon>
        <taxon>Bacillus cereus group</taxon>
    </lineage>
</organism>
<feature type="compositionally biased region" description="Basic and acidic residues" evidence="1">
    <location>
        <begin position="1"/>
        <end position="18"/>
    </location>
</feature>
<feature type="region of interest" description="Disordered" evidence="1">
    <location>
        <begin position="1"/>
        <end position="35"/>
    </location>
</feature>
<keyword evidence="4" id="KW-1185">Reference proteome</keyword>
<evidence type="ECO:0000259" key="2">
    <source>
        <dbReference type="Pfam" id="PF13930"/>
    </source>
</evidence>
<reference evidence="3 4" key="1">
    <citation type="submission" date="2023-03" db="EMBL/GenBank/DDBJ databases">
        <title>Bacillus Genome Sequencing.</title>
        <authorList>
            <person name="Dunlap C."/>
        </authorList>
    </citation>
    <scope>NUCLEOTIDE SEQUENCE [LARGE SCALE GENOMIC DNA]</scope>
    <source>
        <strain evidence="3 4">B-615</strain>
    </source>
</reference>
<accession>A0ABU6N6H5</accession>
<evidence type="ECO:0000313" key="3">
    <source>
        <dbReference type="EMBL" id="MED1569598.1"/>
    </source>
</evidence>
<feature type="domain" description="Type VII secretion system protein EssD-like" evidence="2">
    <location>
        <begin position="6"/>
        <end position="107"/>
    </location>
</feature>
<evidence type="ECO:0000313" key="4">
    <source>
        <dbReference type="Proteomes" id="UP001309448"/>
    </source>
</evidence>
<keyword evidence="3" id="KW-0255">Endonuclease</keyword>
<gene>
    <name evidence="3" type="ORF">P4U88_28100</name>
</gene>
<dbReference type="InterPro" id="IPR044929">
    <property type="entry name" value="DNA/RNA_non-sp_Endonuclease_sf"/>
</dbReference>
<sequence>MEKFETDKLQLTEREKRLSHSKNTTGKIKGQDHVGHLAGDRFGGPPKIDNLISQLSDVNLKKYKKIEEEWAAALKETPLKEVKVDVVIIYDGNNVRPDKFIVNYFIDGEPASKVIKN</sequence>
<dbReference type="Gene3D" id="3.40.570.10">
    <property type="entry name" value="Extracellular Endonuclease, subunit A"/>
    <property type="match status" value="1"/>
</dbReference>
<name>A0ABU6N6H5_9BACI</name>
<dbReference type="EMBL" id="JARMDB010000047">
    <property type="protein sequence ID" value="MED1569598.1"/>
    <property type="molecule type" value="Genomic_DNA"/>
</dbReference>